<keyword evidence="6" id="KW-0408">Iron</keyword>
<name>A0A445N287_9BACT</name>
<dbReference type="AlphaFoldDB" id="A0A445N287"/>
<dbReference type="InterPro" id="IPR001203">
    <property type="entry name" value="OxRdtase_Ald_Fedxn_C"/>
</dbReference>
<gene>
    <name evidence="11" type="primary">aor</name>
    <name evidence="11" type="ORF">PITCH_A760027</name>
</gene>
<dbReference type="InterPro" id="IPR036503">
    <property type="entry name" value="Ald_Fedxn_OxRdtase_N_sf"/>
</dbReference>
<dbReference type="InterPro" id="IPR036021">
    <property type="entry name" value="Tungsten_al_ferr_oxy-like_C"/>
</dbReference>
<dbReference type="EMBL" id="OJIN01000221">
    <property type="protein sequence ID" value="SPD75817.1"/>
    <property type="molecule type" value="Genomic_DNA"/>
</dbReference>
<evidence type="ECO:0000256" key="4">
    <source>
        <dbReference type="ARBA" id="ARBA00022723"/>
    </source>
</evidence>
<dbReference type="SUPFAM" id="SSF48310">
    <property type="entry name" value="Aldehyde ferredoxin oxidoreductase, C-terminal domains"/>
    <property type="match status" value="1"/>
</dbReference>
<accession>A0A445N287</accession>
<keyword evidence="7" id="KW-0411">Iron-sulfur</keyword>
<keyword evidence="4" id="KW-0479">Metal-binding</keyword>
<evidence type="ECO:0000256" key="3">
    <source>
        <dbReference type="ARBA" id="ARBA00022485"/>
    </source>
</evidence>
<dbReference type="InterPro" id="IPR013984">
    <property type="entry name" value="Ald_Fedxn_OxRdtase_dom2"/>
</dbReference>
<keyword evidence="5 11" id="KW-0560">Oxidoreductase</keyword>
<dbReference type="InterPro" id="IPR051919">
    <property type="entry name" value="W-dependent_AOR"/>
</dbReference>
<evidence type="ECO:0000259" key="10">
    <source>
        <dbReference type="SMART" id="SM00790"/>
    </source>
</evidence>
<dbReference type="GO" id="GO:0033726">
    <property type="term" value="F:aldehyde ferredoxin oxidoreductase activity"/>
    <property type="evidence" value="ECO:0007669"/>
    <property type="project" value="UniProtKB-EC"/>
</dbReference>
<reference evidence="11" key="1">
    <citation type="submission" date="2018-01" db="EMBL/GenBank/DDBJ databases">
        <authorList>
            <person name="Regsiter A."/>
            <person name="William W."/>
        </authorList>
    </citation>
    <scope>NUCLEOTIDE SEQUENCE</scope>
    <source>
        <strain evidence="11">TRIP AH-1</strain>
    </source>
</reference>
<keyword evidence="3" id="KW-0004">4Fe-4S</keyword>
<dbReference type="Gene3D" id="1.10.599.10">
    <property type="entry name" value="Aldehyde Ferredoxin Oxidoreductase Protein, subunit A, domain 3"/>
    <property type="match status" value="1"/>
</dbReference>
<dbReference type="GO" id="GO:0009055">
    <property type="term" value="F:electron transfer activity"/>
    <property type="evidence" value="ECO:0007669"/>
    <property type="project" value="InterPro"/>
</dbReference>
<organism evidence="11">
    <name type="scientific">uncultured Desulfobacterium sp</name>
    <dbReference type="NCBI Taxonomy" id="201089"/>
    <lineage>
        <taxon>Bacteria</taxon>
        <taxon>Pseudomonadati</taxon>
        <taxon>Thermodesulfobacteriota</taxon>
        <taxon>Desulfobacteria</taxon>
        <taxon>Desulfobacterales</taxon>
        <taxon>Desulfobacteriaceae</taxon>
        <taxon>Desulfobacterium</taxon>
        <taxon>environmental samples</taxon>
    </lineage>
</organism>
<comment type="cofactor">
    <cofactor evidence="8">
        <name>tungstopterin</name>
        <dbReference type="ChEBI" id="CHEBI:30402"/>
    </cofactor>
</comment>
<protein>
    <submittedName>
        <fullName evidence="11">Tungsten-containing aldehyde ferredoxin oxidoreductase</fullName>
        <ecNumber evidence="11">1.2.7.5</ecNumber>
    </submittedName>
</protein>
<comment type="cofactor">
    <cofactor evidence="1">
        <name>[4Fe-4S] cluster</name>
        <dbReference type="ChEBI" id="CHEBI:49883"/>
    </cofactor>
</comment>
<sequence>MKGWLGKILRIDLTNKTYKAEDIDLETQKMFLGGHGVATNILMDEMDPKVDPLSPDNKLIFSIGPLTGTAAPLGSRYMVTTKSPLTGLLGFGNSGGFFGPAMRNAGYDHIIFEGKSDKPVYVVVTDEGVEFRDAAHIWGKDSHETEDIIRKDLEGSGKRPRIACIGPAGEKLSLIAAIMNDKHRAAARCGIGAVMGSKNLKALAVMGSKKAEVAREEELKQVAKMAVEMLKTNPGTEGFTLFGTASMVMLLSEMGILPTRNFQRSAFEKAMDISGERMSETILQKKKGCYGCVISCGRGTKISEPGYEEEGEGPEYETLALLGSNLGIGNLNTITKANYLCNRLGLDTISTGGTIACAMELYEKGYLTKEDTGGLEIKFGDEALVLKLVEMIGKREGFGNVLADGGYRLAQKQGHLECFMGMHKLELPGYEPRGAKGMGVSYMTSTIGASHCRGYTIPFEILHTAGNLDPIEERGKEMASKASQDMIAAWDATGLCLFASAGITMIEVCALLMAATGVGFGGIFHFLSIGERIFNLQRLFNLKAGIKLEDEKLPDRFYKEPLPDGPNKGAMLDLKRTMDFYCHLRGWDENRVPYYGKLKNLGIEKYSMVPPLGQ</sequence>
<dbReference type="Gene3D" id="3.60.9.10">
    <property type="entry name" value="Aldehyde ferredoxin oxidoreductase, N-terminal domain"/>
    <property type="match status" value="1"/>
</dbReference>
<evidence type="ECO:0000256" key="8">
    <source>
        <dbReference type="ARBA" id="ARBA00049934"/>
    </source>
</evidence>
<evidence type="ECO:0000313" key="11">
    <source>
        <dbReference type="EMBL" id="SPD75817.1"/>
    </source>
</evidence>
<keyword evidence="9" id="KW-0472">Membrane</keyword>
<dbReference type="InterPro" id="IPR013983">
    <property type="entry name" value="Ald_Fedxn_OxRdtase_N"/>
</dbReference>
<dbReference type="GO" id="GO:0051539">
    <property type="term" value="F:4 iron, 4 sulfur cluster binding"/>
    <property type="evidence" value="ECO:0007669"/>
    <property type="project" value="UniProtKB-KW"/>
</dbReference>
<evidence type="ECO:0000256" key="9">
    <source>
        <dbReference type="SAM" id="Phobius"/>
    </source>
</evidence>
<dbReference type="PANTHER" id="PTHR30038:SF0">
    <property type="entry name" value="TUNGSTEN-CONTAINING ALDEHYDE FERREDOXIN OXIDOREDUCTASE"/>
    <property type="match status" value="1"/>
</dbReference>
<feature type="domain" description="Aldehyde ferredoxin oxidoreductase N-terminal" evidence="10">
    <location>
        <begin position="4"/>
        <end position="209"/>
    </location>
</feature>
<proteinExistence type="inferred from homology"/>
<dbReference type="GO" id="GO:0046872">
    <property type="term" value="F:metal ion binding"/>
    <property type="evidence" value="ECO:0007669"/>
    <property type="project" value="UniProtKB-KW"/>
</dbReference>
<dbReference type="Gene3D" id="1.10.569.10">
    <property type="entry name" value="Aldehyde Ferredoxin Oxidoreductase Protein, subunit A, domain 2"/>
    <property type="match status" value="1"/>
</dbReference>
<dbReference type="SUPFAM" id="SSF56228">
    <property type="entry name" value="Aldehyde ferredoxin oxidoreductase, N-terminal domain"/>
    <property type="match status" value="1"/>
</dbReference>
<dbReference type="PANTHER" id="PTHR30038">
    <property type="entry name" value="ALDEHYDE FERREDOXIN OXIDOREDUCTASE"/>
    <property type="match status" value="1"/>
</dbReference>
<dbReference type="Pfam" id="PF01314">
    <property type="entry name" value="AFOR_C"/>
    <property type="match status" value="1"/>
</dbReference>
<evidence type="ECO:0000256" key="2">
    <source>
        <dbReference type="ARBA" id="ARBA00011032"/>
    </source>
</evidence>
<evidence type="ECO:0000256" key="7">
    <source>
        <dbReference type="ARBA" id="ARBA00023014"/>
    </source>
</evidence>
<evidence type="ECO:0000256" key="5">
    <source>
        <dbReference type="ARBA" id="ARBA00023002"/>
    </source>
</evidence>
<evidence type="ECO:0000256" key="1">
    <source>
        <dbReference type="ARBA" id="ARBA00001966"/>
    </source>
</evidence>
<feature type="transmembrane region" description="Helical" evidence="9">
    <location>
        <begin position="510"/>
        <end position="529"/>
    </location>
</feature>
<keyword evidence="9" id="KW-0812">Transmembrane</keyword>
<dbReference type="Pfam" id="PF02730">
    <property type="entry name" value="AFOR_N"/>
    <property type="match status" value="1"/>
</dbReference>
<dbReference type="SMART" id="SM00790">
    <property type="entry name" value="AFOR_N"/>
    <property type="match status" value="1"/>
</dbReference>
<dbReference type="EC" id="1.2.7.5" evidence="11"/>
<keyword evidence="9" id="KW-1133">Transmembrane helix</keyword>
<dbReference type="InterPro" id="IPR013985">
    <property type="entry name" value="Ald_Fedxn_OxRdtase_dom3"/>
</dbReference>
<evidence type="ECO:0000256" key="6">
    <source>
        <dbReference type="ARBA" id="ARBA00023004"/>
    </source>
</evidence>
<comment type="similarity">
    <text evidence="2">Belongs to the AOR/FOR family.</text>
</comment>